<evidence type="ECO:0000256" key="1">
    <source>
        <dbReference type="ARBA" id="ARBA00006723"/>
    </source>
</evidence>
<evidence type="ECO:0000259" key="3">
    <source>
        <dbReference type="Pfam" id="PF01361"/>
    </source>
</evidence>
<evidence type="ECO:0000256" key="2">
    <source>
        <dbReference type="ARBA" id="ARBA00023235"/>
    </source>
</evidence>
<proteinExistence type="inferred from homology"/>
<dbReference type="Gene3D" id="3.30.429.10">
    <property type="entry name" value="Macrophage Migration Inhibitory Factor"/>
    <property type="match status" value="1"/>
</dbReference>
<gene>
    <name evidence="4" type="ORF">LZ518_11665</name>
</gene>
<dbReference type="Pfam" id="PF01361">
    <property type="entry name" value="Tautomerase"/>
    <property type="match status" value="1"/>
</dbReference>
<dbReference type="InterPro" id="IPR014347">
    <property type="entry name" value="Tautomerase/MIF_sf"/>
</dbReference>
<keyword evidence="5" id="KW-1185">Reference proteome</keyword>
<dbReference type="SUPFAM" id="SSF55331">
    <property type="entry name" value="Tautomerase/MIF"/>
    <property type="match status" value="1"/>
</dbReference>
<dbReference type="EMBL" id="JAMGBB010000001">
    <property type="protein sequence ID" value="MCL6741784.1"/>
    <property type="molecule type" value="Genomic_DNA"/>
</dbReference>
<evidence type="ECO:0000313" key="4">
    <source>
        <dbReference type="EMBL" id="MCL6741784.1"/>
    </source>
</evidence>
<evidence type="ECO:0000313" key="5">
    <source>
        <dbReference type="Proteomes" id="UP001165383"/>
    </source>
</evidence>
<dbReference type="InterPro" id="IPR004370">
    <property type="entry name" value="4-OT-like_dom"/>
</dbReference>
<dbReference type="PANTHER" id="PTHR35530">
    <property type="entry name" value="TAUTOMERASE-RELATED"/>
    <property type="match status" value="1"/>
</dbReference>
<reference evidence="4" key="1">
    <citation type="submission" date="2022-05" db="EMBL/GenBank/DDBJ databases">
        <authorList>
            <person name="Jo J.-H."/>
            <person name="Im W.-T."/>
        </authorList>
    </citation>
    <scope>NUCLEOTIDE SEQUENCE</scope>
    <source>
        <strain evidence="4">RB56-2</strain>
    </source>
</reference>
<name>A0ABT0SBI9_9SPHN</name>
<dbReference type="Proteomes" id="UP001165383">
    <property type="component" value="Unassembled WGS sequence"/>
</dbReference>
<organism evidence="4 5">
    <name type="scientific">Sphingomonas brevis</name>
    <dbReference type="NCBI Taxonomy" id="2908206"/>
    <lineage>
        <taxon>Bacteria</taxon>
        <taxon>Pseudomonadati</taxon>
        <taxon>Pseudomonadota</taxon>
        <taxon>Alphaproteobacteria</taxon>
        <taxon>Sphingomonadales</taxon>
        <taxon>Sphingomonadaceae</taxon>
        <taxon>Sphingomonas</taxon>
    </lineage>
</organism>
<dbReference type="PANTHER" id="PTHR35530:SF1">
    <property type="entry name" value="2-HYDROXYMUCONATE TAUTOMERASE"/>
    <property type="match status" value="1"/>
</dbReference>
<protein>
    <submittedName>
        <fullName evidence="4">4-oxalocrotonate tautomerase family protein</fullName>
    </submittedName>
</protein>
<keyword evidence="2" id="KW-0413">Isomerase</keyword>
<sequence>MPMVTVQVTREGTKPGVDHVTAEEKAAIYKGISQLLYDVLGKPPEWTWVVFEEVELENWGWGGMPVTDHRKQLAAKPGA</sequence>
<feature type="domain" description="4-oxalocrotonate tautomerase-like" evidence="3">
    <location>
        <begin position="21"/>
        <end position="68"/>
    </location>
</feature>
<comment type="similarity">
    <text evidence="1">Belongs to the 4-oxalocrotonate tautomerase family.</text>
</comment>
<dbReference type="RefSeq" id="WP_249916150.1">
    <property type="nucleotide sequence ID" value="NZ_JAMGBB010000001.1"/>
</dbReference>
<comment type="caution">
    <text evidence="4">The sequence shown here is derived from an EMBL/GenBank/DDBJ whole genome shotgun (WGS) entry which is preliminary data.</text>
</comment>
<accession>A0ABT0SBI9</accession>